<keyword evidence="4" id="KW-1003">Cell membrane</keyword>
<comment type="caution">
    <text evidence="18">The sequence shown here is derived from an EMBL/GenBank/DDBJ whole genome shotgun (WGS) entry which is preliminary data.</text>
</comment>
<keyword evidence="13" id="KW-0902">Two-component regulatory system</keyword>
<dbReference type="Pfam" id="PF02518">
    <property type="entry name" value="HATPase_c"/>
    <property type="match status" value="1"/>
</dbReference>
<dbReference type="SUPFAM" id="SSF47384">
    <property type="entry name" value="Homodimeric domain of signal transducing histidine kinase"/>
    <property type="match status" value="1"/>
</dbReference>
<keyword evidence="7" id="KW-0808">Transferase</keyword>
<dbReference type="InterPro" id="IPR003660">
    <property type="entry name" value="HAMP_dom"/>
</dbReference>
<evidence type="ECO:0000256" key="15">
    <source>
        <dbReference type="SAM" id="Phobius"/>
    </source>
</evidence>
<dbReference type="PANTHER" id="PTHR44936:SF5">
    <property type="entry name" value="SENSOR HISTIDINE KINASE ENVZ"/>
    <property type="match status" value="1"/>
</dbReference>
<evidence type="ECO:0000256" key="12">
    <source>
        <dbReference type="ARBA" id="ARBA00022989"/>
    </source>
</evidence>
<feature type="domain" description="Histidine kinase" evidence="16">
    <location>
        <begin position="190"/>
        <end position="393"/>
    </location>
</feature>
<dbReference type="SUPFAM" id="SSF55874">
    <property type="entry name" value="ATPase domain of HSP90 chaperone/DNA topoisomerase II/histidine kinase"/>
    <property type="match status" value="1"/>
</dbReference>
<comment type="catalytic activity">
    <reaction evidence="1">
        <text>ATP + protein L-histidine = ADP + protein N-phospho-L-histidine.</text>
        <dbReference type="EC" id="2.7.13.3"/>
    </reaction>
</comment>
<evidence type="ECO:0000256" key="11">
    <source>
        <dbReference type="ARBA" id="ARBA00022840"/>
    </source>
</evidence>
<reference evidence="19" key="1">
    <citation type="journal article" date="2019" name="Int. J. Syst. Evol. Microbiol.">
        <title>The Global Catalogue of Microorganisms (GCM) 10K type strain sequencing project: providing services to taxonomists for standard genome sequencing and annotation.</title>
        <authorList>
            <consortium name="The Broad Institute Genomics Platform"/>
            <consortium name="The Broad Institute Genome Sequencing Center for Infectious Disease"/>
            <person name="Wu L."/>
            <person name="Ma J."/>
        </authorList>
    </citation>
    <scope>NUCLEOTIDE SEQUENCE [LARGE SCALE GENOMIC DNA]</scope>
    <source>
        <strain evidence="19">KCTC 42501</strain>
    </source>
</reference>
<dbReference type="InterPro" id="IPR050980">
    <property type="entry name" value="2C_sensor_his_kinase"/>
</dbReference>
<dbReference type="SMART" id="SM00388">
    <property type="entry name" value="HisKA"/>
    <property type="match status" value="1"/>
</dbReference>
<dbReference type="SMART" id="SM00304">
    <property type="entry name" value="HAMP"/>
    <property type="match status" value="1"/>
</dbReference>
<dbReference type="EMBL" id="JBHRXX010000001">
    <property type="protein sequence ID" value="MFC3682560.1"/>
    <property type="molecule type" value="Genomic_DNA"/>
</dbReference>
<keyword evidence="9" id="KW-0547">Nucleotide-binding</keyword>
<protein>
    <recommendedName>
        <fullName evidence="3">histidine kinase</fullName>
        <ecNumber evidence="3">2.7.13.3</ecNumber>
    </recommendedName>
</protein>
<dbReference type="Proteomes" id="UP001595729">
    <property type="component" value="Unassembled WGS sequence"/>
</dbReference>
<dbReference type="Pfam" id="PF00672">
    <property type="entry name" value="HAMP"/>
    <property type="match status" value="1"/>
</dbReference>
<evidence type="ECO:0000313" key="18">
    <source>
        <dbReference type="EMBL" id="MFC3682560.1"/>
    </source>
</evidence>
<keyword evidence="14 15" id="KW-0472">Membrane</keyword>
<dbReference type="PANTHER" id="PTHR44936">
    <property type="entry name" value="SENSOR PROTEIN CREC"/>
    <property type="match status" value="1"/>
</dbReference>
<dbReference type="InterPro" id="IPR003594">
    <property type="entry name" value="HATPase_dom"/>
</dbReference>
<evidence type="ECO:0000259" key="17">
    <source>
        <dbReference type="PROSITE" id="PS50885"/>
    </source>
</evidence>
<evidence type="ECO:0000256" key="13">
    <source>
        <dbReference type="ARBA" id="ARBA00023012"/>
    </source>
</evidence>
<keyword evidence="5" id="KW-0997">Cell inner membrane</keyword>
<organism evidence="18 19">
    <name type="scientific">Hydrogenophaga luteola</name>
    <dbReference type="NCBI Taxonomy" id="1591122"/>
    <lineage>
        <taxon>Bacteria</taxon>
        <taxon>Pseudomonadati</taxon>
        <taxon>Pseudomonadota</taxon>
        <taxon>Betaproteobacteria</taxon>
        <taxon>Burkholderiales</taxon>
        <taxon>Comamonadaceae</taxon>
        <taxon>Hydrogenophaga</taxon>
    </lineage>
</organism>
<dbReference type="CDD" id="cd00082">
    <property type="entry name" value="HisKA"/>
    <property type="match status" value="1"/>
</dbReference>
<dbReference type="GO" id="GO:0005524">
    <property type="term" value="F:ATP binding"/>
    <property type="evidence" value="ECO:0007669"/>
    <property type="project" value="UniProtKB-KW"/>
</dbReference>
<evidence type="ECO:0000256" key="1">
    <source>
        <dbReference type="ARBA" id="ARBA00000085"/>
    </source>
</evidence>
<feature type="transmembrane region" description="Helical" evidence="15">
    <location>
        <begin position="109"/>
        <end position="127"/>
    </location>
</feature>
<evidence type="ECO:0000256" key="3">
    <source>
        <dbReference type="ARBA" id="ARBA00012438"/>
    </source>
</evidence>
<evidence type="ECO:0000256" key="5">
    <source>
        <dbReference type="ARBA" id="ARBA00022519"/>
    </source>
</evidence>
<feature type="domain" description="HAMP" evidence="17">
    <location>
        <begin position="125"/>
        <end position="182"/>
    </location>
</feature>
<keyword evidence="8 15" id="KW-0812">Transmembrane</keyword>
<proteinExistence type="predicted"/>
<feature type="transmembrane region" description="Helical" evidence="15">
    <location>
        <begin position="16"/>
        <end position="39"/>
    </location>
</feature>
<keyword evidence="10" id="KW-0418">Kinase</keyword>
<dbReference type="InterPro" id="IPR036097">
    <property type="entry name" value="HisK_dim/P_sf"/>
</dbReference>
<dbReference type="PROSITE" id="PS50109">
    <property type="entry name" value="HIS_KIN"/>
    <property type="match status" value="1"/>
</dbReference>
<dbReference type="Gene3D" id="1.10.287.130">
    <property type="match status" value="1"/>
</dbReference>
<dbReference type="PRINTS" id="PR00344">
    <property type="entry name" value="BCTRLSENSOR"/>
</dbReference>
<evidence type="ECO:0000256" key="2">
    <source>
        <dbReference type="ARBA" id="ARBA00004429"/>
    </source>
</evidence>
<dbReference type="RefSeq" id="WP_382170613.1">
    <property type="nucleotide sequence ID" value="NZ_JBHRXX010000001.1"/>
</dbReference>
<evidence type="ECO:0000256" key="9">
    <source>
        <dbReference type="ARBA" id="ARBA00022741"/>
    </source>
</evidence>
<comment type="subcellular location">
    <subcellularLocation>
        <location evidence="2">Cell inner membrane</location>
        <topology evidence="2">Multi-pass membrane protein</topology>
    </subcellularLocation>
</comment>
<evidence type="ECO:0000259" key="16">
    <source>
        <dbReference type="PROSITE" id="PS50109"/>
    </source>
</evidence>
<dbReference type="InterPro" id="IPR005467">
    <property type="entry name" value="His_kinase_dom"/>
</dbReference>
<name>A0ABV7VYS6_9BURK</name>
<sequence length="393" mass="41852">MNLTAWRERLRRIDTLFLRLFLLMWVTLVISHLFAFSVVSPAGTGWVARLPSEGVSALPPLPSLPPVGPLEVGGPRNGGAPPPVPMADLPLRNSQPLPGMPTRSLWLDFALRALLIGVGAAIGARWLSAPMRRLAQASTKLSQGLAEGRDPPALDEGRGTAEVRASAQAFNRMAQALKLQFEQRSLHMAAVSHDLRTPLTRLRLRLEQLPQAAAQAAAQDIRAMDELIDASLAVVREQSTGAPPARMDLGALLQSLVDDRAEQGQAVTLAALPAAAPPMRVLARPASLRRIVENLVDNALRYGRVARLDVRLAGDGADGHVRVTVDDDGPGIAPELIPQVLRPWVRLSSGEGASGSGLGLAIAHDLAQREGGRLLLENRAEGGLRATLVLPAA</sequence>
<evidence type="ECO:0000256" key="8">
    <source>
        <dbReference type="ARBA" id="ARBA00022692"/>
    </source>
</evidence>
<evidence type="ECO:0000313" key="19">
    <source>
        <dbReference type="Proteomes" id="UP001595729"/>
    </source>
</evidence>
<evidence type="ECO:0000256" key="14">
    <source>
        <dbReference type="ARBA" id="ARBA00023136"/>
    </source>
</evidence>
<dbReference type="InterPro" id="IPR036890">
    <property type="entry name" value="HATPase_C_sf"/>
</dbReference>
<dbReference type="EC" id="2.7.13.3" evidence="3"/>
<dbReference type="InterPro" id="IPR003661">
    <property type="entry name" value="HisK_dim/P_dom"/>
</dbReference>
<dbReference type="Gene3D" id="3.30.565.10">
    <property type="entry name" value="Histidine kinase-like ATPase, C-terminal domain"/>
    <property type="match status" value="1"/>
</dbReference>
<dbReference type="SMART" id="SM00387">
    <property type="entry name" value="HATPase_c"/>
    <property type="match status" value="1"/>
</dbReference>
<evidence type="ECO:0000256" key="4">
    <source>
        <dbReference type="ARBA" id="ARBA00022475"/>
    </source>
</evidence>
<gene>
    <name evidence="18" type="ORF">ACFOPI_03080</name>
</gene>
<accession>A0ABV7VYS6</accession>
<keyword evidence="19" id="KW-1185">Reference proteome</keyword>
<evidence type="ECO:0000256" key="7">
    <source>
        <dbReference type="ARBA" id="ARBA00022679"/>
    </source>
</evidence>
<keyword evidence="11 18" id="KW-0067">ATP-binding</keyword>
<evidence type="ECO:0000256" key="6">
    <source>
        <dbReference type="ARBA" id="ARBA00022553"/>
    </source>
</evidence>
<dbReference type="InterPro" id="IPR004358">
    <property type="entry name" value="Sig_transdc_His_kin-like_C"/>
</dbReference>
<keyword evidence="6" id="KW-0597">Phosphoprotein</keyword>
<dbReference type="PROSITE" id="PS50885">
    <property type="entry name" value="HAMP"/>
    <property type="match status" value="1"/>
</dbReference>
<evidence type="ECO:0000256" key="10">
    <source>
        <dbReference type="ARBA" id="ARBA00022777"/>
    </source>
</evidence>
<keyword evidence="12 15" id="KW-1133">Transmembrane helix</keyword>